<organism evidence="1 2">
    <name type="scientific">Staphylococcus nepalensis</name>
    <dbReference type="NCBI Taxonomy" id="214473"/>
    <lineage>
        <taxon>Bacteria</taxon>
        <taxon>Bacillati</taxon>
        <taxon>Bacillota</taxon>
        <taxon>Bacilli</taxon>
        <taxon>Bacillales</taxon>
        <taxon>Staphylococcaceae</taxon>
        <taxon>Staphylococcus</taxon>
    </lineage>
</organism>
<protein>
    <submittedName>
        <fullName evidence="1">Uncharacterized protein</fullName>
    </submittedName>
</protein>
<sequence>MPINIINNISEYELKARIFPASLTILPLVITLLILFPELINLGSSLIILGILIILLFFLGKLARERGKKVQHKLIQKWGSLPTTLYLSHLDNTLDTETKKRYHDYLEKNIEGLELPSQTEEIEKPKYSQDKYESAVKWLLENTRDTKDFSLLYQDNINYGYSRNMLGMKPLGVVISVISFVLNFYLLYSQSYPSITENTVGIIISIMISFVFIIIWIFFVNEKWVKSTSKAYARTLLSTCEKTT</sequence>
<dbReference type="RefSeq" id="WP_103373130.1">
    <property type="nucleotide sequence ID" value="NZ_BMCF01000015.1"/>
</dbReference>
<evidence type="ECO:0000313" key="1">
    <source>
        <dbReference type="EMBL" id="SUN25051.1"/>
    </source>
</evidence>
<accession>A0A380IWC4</accession>
<reference evidence="1 2" key="1">
    <citation type="submission" date="2018-06" db="EMBL/GenBank/DDBJ databases">
        <authorList>
            <consortium name="Pathogen Informatics"/>
            <person name="Doyle S."/>
        </authorList>
    </citation>
    <scope>NUCLEOTIDE SEQUENCE [LARGE SCALE GENOMIC DNA]</scope>
    <source>
        <strain evidence="1 2">NCTC13834</strain>
    </source>
</reference>
<name>A0A380IWC4_9STAP</name>
<evidence type="ECO:0000313" key="2">
    <source>
        <dbReference type="Proteomes" id="UP000254412"/>
    </source>
</evidence>
<gene>
    <name evidence="1" type="ORF">NCTC13834_02795</name>
</gene>
<proteinExistence type="predicted"/>
<dbReference type="Proteomes" id="UP000254412">
    <property type="component" value="Unassembled WGS sequence"/>
</dbReference>
<dbReference type="EMBL" id="UHDS01000002">
    <property type="protein sequence ID" value="SUN25051.1"/>
    <property type="molecule type" value="Genomic_DNA"/>
</dbReference>
<dbReference type="AlphaFoldDB" id="A0A380IWC4"/>